<dbReference type="PIRSF" id="PIRSF021328">
    <property type="entry name" value="UCP021328"/>
    <property type="match status" value="1"/>
</dbReference>
<keyword evidence="3" id="KW-1185">Reference proteome</keyword>
<dbReference type="RefSeq" id="WP_235117867.1">
    <property type="nucleotide sequence ID" value="NZ_CP090978.1"/>
</dbReference>
<feature type="compositionally biased region" description="Basic residues" evidence="1">
    <location>
        <begin position="127"/>
        <end position="136"/>
    </location>
</feature>
<feature type="compositionally biased region" description="Basic and acidic residues" evidence="1">
    <location>
        <begin position="106"/>
        <end position="126"/>
    </location>
</feature>
<feature type="region of interest" description="Disordered" evidence="1">
    <location>
        <begin position="106"/>
        <end position="136"/>
    </location>
</feature>
<organism evidence="2 3">
    <name type="scientific">Paenibacillus hexagrammi</name>
    <dbReference type="NCBI Taxonomy" id="2908839"/>
    <lineage>
        <taxon>Bacteria</taxon>
        <taxon>Bacillati</taxon>
        <taxon>Bacillota</taxon>
        <taxon>Bacilli</taxon>
        <taxon>Bacillales</taxon>
        <taxon>Paenibacillaceae</taxon>
        <taxon>Paenibacillus</taxon>
    </lineage>
</organism>
<evidence type="ECO:0000313" key="3">
    <source>
        <dbReference type="Proteomes" id="UP001649230"/>
    </source>
</evidence>
<dbReference type="EMBL" id="CP090978">
    <property type="protein sequence ID" value="UJF31521.1"/>
    <property type="molecule type" value="Genomic_DNA"/>
</dbReference>
<name>A0ABY3SEE4_9BACL</name>
<dbReference type="Proteomes" id="UP001649230">
    <property type="component" value="Chromosome"/>
</dbReference>
<evidence type="ECO:0000256" key="1">
    <source>
        <dbReference type="SAM" id="MobiDB-lite"/>
    </source>
</evidence>
<protein>
    <submittedName>
        <fullName evidence="2">YjdF family protein</fullName>
    </submittedName>
</protein>
<evidence type="ECO:0000313" key="2">
    <source>
        <dbReference type="EMBL" id="UJF31521.1"/>
    </source>
</evidence>
<dbReference type="Pfam" id="PF11208">
    <property type="entry name" value="DUF2992"/>
    <property type="match status" value="1"/>
</dbReference>
<reference evidence="2 3" key="1">
    <citation type="journal article" date="2024" name="Int. J. Syst. Evol. Microbiol.">
        <title>Paenibacillus hexagrammi sp. nov., a novel bacterium isolated from the gut content of Hexagrammos agrammus.</title>
        <authorList>
            <person name="Jung H.K."/>
            <person name="Kim D.G."/>
            <person name="Zin H."/>
            <person name="Park J."/>
            <person name="Jung H."/>
            <person name="Kim Y.O."/>
            <person name="Kong H.J."/>
            <person name="Kim J.W."/>
            <person name="Kim Y.S."/>
        </authorList>
    </citation>
    <scope>NUCLEOTIDE SEQUENCE [LARGE SCALE GENOMIC DNA]</scope>
    <source>
        <strain evidence="2 3">YPD9-1</strain>
    </source>
</reference>
<proteinExistence type="predicted"/>
<accession>A0ABY3SEE4</accession>
<sequence length="136" mass="15951">MKLTVFFEQPFWVGVVEEERNGRLRAVRYVFGSEPYDAEVLDFVNTKMTAWLERVQRSTEVAPLSERKLNPKRIARLAAKELERRGVSSAAQEALKLELEHRKKERKVVSREQREAAKEMKREMARLKAKAKHRGK</sequence>
<gene>
    <name evidence="2" type="ORF">L0M14_17075</name>
</gene>
<dbReference type="InterPro" id="IPR016787">
    <property type="entry name" value="UCP021328"/>
</dbReference>